<proteinExistence type="predicted"/>
<evidence type="ECO:0000313" key="2">
    <source>
        <dbReference type="Proteomes" id="UP000265520"/>
    </source>
</evidence>
<dbReference type="EMBL" id="LXQA010595514">
    <property type="protein sequence ID" value="MCI61212.1"/>
    <property type="molecule type" value="Genomic_DNA"/>
</dbReference>
<protein>
    <submittedName>
        <fullName evidence="1">Uncharacterized protein</fullName>
    </submittedName>
</protein>
<name>A0A392TJQ6_9FABA</name>
<dbReference type="AlphaFoldDB" id="A0A392TJQ6"/>
<evidence type="ECO:0000313" key="1">
    <source>
        <dbReference type="EMBL" id="MCI61212.1"/>
    </source>
</evidence>
<reference evidence="1 2" key="1">
    <citation type="journal article" date="2018" name="Front. Plant Sci.">
        <title>Red Clover (Trifolium pratense) and Zigzag Clover (T. medium) - A Picture of Genomic Similarities and Differences.</title>
        <authorList>
            <person name="Dluhosova J."/>
            <person name="Istvanek J."/>
            <person name="Nedelnik J."/>
            <person name="Repkova J."/>
        </authorList>
    </citation>
    <scope>NUCLEOTIDE SEQUENCE [LARGE SCALE GENOMIC DNA]</scope>
    <source>
        <strain evidence="2">cv. 10/8</strain>
        <tissue evidence="1">Leaf</tissue>
    </source>
</reference>
<keyword evidence="2" id="KW-1185">Reference proteome</keyword>
<sequence length="34" mass="3588">MSGRCNRSCAGADSSRWVAGCGSRCFLVVGALFY</sequence>
<dbReference type="Proteomes" id="UP000265520">
    <property type="component" value="Unassembled WGS sequence"/>
</dbReference>
<feature type="non-terminal residue" evidence="1">
    <location>
        <position position="34"/>
    </location>
</feature>
<accession>A0A392TJQ6</accession>
<organism evidence="1 2">
    <name type="scientific">Trifolium medium</name>
    <dbReference type="NCBI Taxonomy" id="97028"/>
    <lineage>
        <taxon>Eukaryota</taxon>
        <taxon>Viridiplantae</taxon>
        <taxon>Streptophyta</taxon>
        <taxon>Embryophyta</taxon>
        <taxon>Tracheophyta</taxon>
        <taxon>Spermatophyta</taxon>
        <taxon>Magnoliopsida</taxon>
        <taxon>eudicotyledons</taxon>
        <taxon>Gunneridae</taxon>
        <taxon>Pentapetalae</taxon>
        <taxon>rosids</taxon>
        <taxon>fabids</taxon>
        <taxon>Fabales</taxon>
        <taxon>Fabaceae</taxon>
        <taxon>Papilionoideae</taxon>
        <taxon>50 kb inversion clade</taxon>
        <taxon>NPAAA clade</taxon>
        <taxon>Hologalegina</taxon>
        <taxon>IRL clade</taxon>
        <taxon>Trifolieae</taxon>
        <taxon>Trifolium</taxon>
    </lineage>
</organism>
<comment type="caution">
    <text evidence="1">The sequence shown here is derived from an EMBL/GenBank/DDBJ whole genome shotgun (WGS) entry which is preliminary data.</text>
</comment>